<evidence type="ECO:0000256" key="4">
    <source>
        <dbReference type="ARBA" id="ARBA00023242"/>
    </source>
</evidence>
<comment type="similarity">
    <text evidence="2">Belongs to the AF4 family.</text>
</comment>
<dbReference type="PANTHER" id="PTHR10528:SF6">
    <property type="entry name" value="AF4_FMR2 FAMILY MEMBER 1"/>
    <property type="match status" value="1"/>
</dbReference>
<sequence>SMYNGDRNLLRMRERERRNQEALQDKRKLPEKTPLFPEPYKTNKDDELSSRIQNMLGNYEEAKEFMSSRIQQIFLGIPETVAPFSPQGEPDHPCFPERSSHALSSGFYSTPIQPPTLMGPMAVARPPPGLSNHYPKAQPRPEPASRLRTKSHSVSNGQSQGQERSRGDQESHADLPPKSSKRRAVDADANELAAFPLPFSPLLSSLSSLAAAPLSPLHSSQHSNSGPQNGSESHRQTDSQTTSSQDLVTESQEKETLDSSAADLTSTTQPSSQTFPTPLPPKTSAMQQKPTAYVRPMDGQEQAPEESPELKPLLEEYDGKAYEKLSDLKANSKAELSKLDIPSEPTEQTFPGAFPGDVHSIEDILKEMTHSWPPLLTAIRTPSTTEPSKFPFPAKESQHVGSVEQNHKQHDAPSETLPSSQLRSLMLQEDLHLSDSEESGDEQVAEKPQSSLAPPSALQFQLKNVASALCSGLESRSTSDSDSSSDSETESSSSDSEASEPPRTSAPEPESSTSKKWQLDNWLTKVNPPAVPPESLTEGTHGDGPEEDKEQELNNSVSSKSHQHAEPREPHHKTVSQVANAPQHSHLPTKQNCQKSPVHAEGPSARQTVGIKRPAKALVHEGSKRGLKVESEPSPLEVRDQSSRDKTKIRRKEKPESSSRKDQKLAARELSKNRKHKSSHQANTKPLDPKLRRDILLGGTQEHLALSPLPQGQDITSTRTIGQRPAIVAKEEVHKEKLPSLVKSSPTRPPLIVKIHLPLLSRVPQAPGKGHHQKTAEAKEHPEKRKWDLKRKTTDTPDKSPRKRKKKMEKEIDERKEMKSRNEKKSKKETKSLLSSADKDSSKAKSSKASLKTQEKSLQLPLPVSPAHAAPKSAKMAQKRPRSESSELPATDNTARDKSKPKDPLSSKHRKVERNHTELSKGIKGSAGDVLNTCPVPSLPNGTSKPRRPRLKMEKKQPAEYYIQEAKMLKNKADAMTDKTEKAFQYLDAVLSFTEYGIAMESDTPASKLAYGVFNNNLCLIRFLMKLIPFKDPSASSHEKIFGVLCMRCQAILQMAMFRHKKDTAMKYCRILNDHFKSSSGVTQAPSPPGTSSSGMPFPPTPSPASSVSSQPASACSDNSPGSSVTVPSNMPGITTSYINITSHVLSAYDVWEQANALARKNKGFFAELSKATCTLTLKSSMTKMVRYTRQGLHWLRLDTNKP</sequence>
<feature type="domain" description="AF4/FMR2 C-terminal homology" evidence="6">
    <location>
        <begin position="943"/>
        <end position="1202"/>
    </location>
</feature>
<feature type="compositionally biased region" description="Basic and acidic residues" evidence="5">
    <location>
        <begin position="163"/>
        <end position="175"/>
    </location>
</feature>
<proteinExistence type="inferred from homology"/>
<evidence type="ECO:0000256" key="3">
    <source>
        <dbReference type="ARBA" id="ARBA00022553"/>
    </source>
</evidence>
<evidence type="ECO:0000256" key="1">
    <source>
        <dbReference type="ARBA" id="ARBA00004123"/>
    </source>
</evidence>
<evidence type="ECO:0000313" key="8">
    <source>
        <dbReference type="Proteomes" id="UP000534107"/>
    </source>
</evidence>
<feature type="compositionally biased region" description="Basic and acidic residues" evidence="5">
    <location>
        <begin position="618"/>
        <end position="646"/>
    </location>
</feature>
<feature type="region of interest" description="Disordered" evidence="5">
    <location>
        <begin position="336"/>
        <end position="356"/>
    </location>
</feature>
<name>A0A7K9I5Y4_9PICI</name>
<gene>
    <name evidence="7" type="primary">Aff1</name>
    <name evidence="7" type="ORF">BUCCAP_R03739</name>
</gene>
<keyword evidence="4" id="KW-0539">Nucleus</keyword>
<feature type="non-terminal residue" evidence="7">
    <location>
        <position position="1"/>
    </location>
</feature>
<feature type="compositionally biased region" description="Polar residues" evidence="5">
    <location>
        <begin position="448"/>
        <end position="458"/>
    </location>
</feature>
<feature type="compositionally biased region" description="Polar residues" evidence="5">
    <location>
        <begin position="221"/>
        <end position="231"/>
    </location>
</feature>
<feature type="compositionally biased region" description="Basic and acidic residues" evidence="5">
    <location>
        <begin position="808"/>
        <end position="823"/>
    </location>
</feature>
<feature type="compositionally biased region" description="Basic and acidic residues" evidence="5">
    <location>
        <begin position="774"/>
        <end position="800"/>
    </location>
</feature>
<reference evidence="7 8" key="1">
    <citation type="submission" date="2019-09" db="EMBL/GenBank/DDBJ databases">
        <title>Bird 10,000 Genomes (B10K) Project - Family phase.</title>
        <authorList>
            <person name="Zhang G."/>
        </authorList>
    </citation>
    <scope>NUCLEOTIDE SEQUENCE [LARGE SCALE GENOMIC DNA]</scope>
    <source>
        <strain evidence="7">B10K-DU-001-16</strain>
        <tissue evidence="7">Muscle</tissue>
    </source>
</reference>
<feature type="compositionally biased region" description="Basic and acidic residues" evidence="5">
    <location>
        <begin position="729"/>
        <end position="738"/>
    </location>
</feature>
<feature type="non-terminal residue" evidence="7">
    <location>
        <position position="1203"/>
    </location>
</feature>
<feature type="compositionally biased region" description="Polar residues" evidence="5">
    <location>
        <begin position="101"/>
        <end position="111"/>
    </location>
</feature>
<feature type="compositionally biased region" description="Polar residues" evidence="5">
    <location>
        <begin position="238"/>
        <end position="250"/>
    </location>
</feature>
<dbReference type="InterPro" id="IPR007797">
    <property type="entry name" value="AF4/FMR2"/>
</dbReference>
<feature type="compositionally biased region" description="Polar residues" evidence="5">
    <location>
        <begin position="1118"/>
        <end position="1127"/>
    </location>
</feature>
<organism evidence="7 8">
    <name type="scientific">Bucco capensis</name>
    <name type="common">collared puffbird</name>
    <dbReference type="NCBI Taxonomy" id="135168"/>
    <lineage>
        <taxon>Eukaryota</taxon>
        <taxon>Metazoa</taxon>
        <taxon>Chordata</taxon>
        <taxon>Craniata</taxon>
        <taxon>Vertebrata</taxon>
        <taxon>Euteleostomi</taxon>
        <taxon>Archelosauria</taxon>
        <taxon>Archosauria</taxon>
        <taxon>Dinosauria</taxon>
        <taxon>Saurischia</taxon>
        <taxon>Theropoda</taxon>
        <taxon>Coelurosauria</taxon>
        <taxon>Aves</taxon>
        <taxon>Neognathae</taxon>
        <taxon>Neoaves</taxon>
        <taxon>Telluraves</taxon>
        <taxon>Coraciimorphae</taxon>
        <taxon>Piciformes</taxon>
        <taxon>Bucconidae</taxon>
        <taxon>Bucco</taxon>
    </lineage>
</organism>
<feature type="compositionally biased region" description="Basic and acidic residues" evidence="5">
    <location>
        <begin position="89"/>
        <end position="100"/>
    </location>
</feature>
<dbReference type="InterPro" id="IPR043640">
    <property type="entry name" value="AF4/FMR2_CHD"/>
</dbReference>
<dbReference type="Proteomes" id="UP000534107">
    <property type="component" value="Unassembled WGS sequence"/>
</dbReference>
<evidence type="ECO:0000256" key="5">
    <source>
        <dbReference type="SAM" id="MobiDB-lite"/>
    </source>
</evidence>
<feature type="compositionally biased region" description="Low complexity" evidence="5">
    <location>
        <begin position="264"/>
        <end position="276"/>
    </location>
</feature>
<dbReference type="PANTHER" id="PTHR10528">
    <property type="entry name" value="AF4/FMR2 FAMILY MEMBER"/>
    <property type="match status" value="1"/>
</dbReference>
<feature type="region of interest" description="Disordered" evidence="5">
    <location>
        <begin position="1"/>
        <end position="45"/>
    </location>
</feature>
<dbReference type="Pfam" id="PF18876">
    <property type="entry name" value="AFF4_CHD"/>
    <property type="match status" value="1"/>
</dbReference>
<dbReference type="GO" id="GO:0010468">
    <property type="term" value="P:regulation of gene expression"/>
    <property type="evidence" value="ECO:0007669"/>
    <property type="project" value="InterPro"/>
</dbReference>
<keyword evidence="3" id="KW-0597">Phosphoprotein</keyword>
<evidence type="ECO:0000259" key="6">
    <source>
        <dbReference type="Pfam" id="PF18876"/>
    </source>
</evidence>
<dbReference type="AlphaFoldDB" id="A0A7K9I5Y4"/>
<feature type="compositionally biased region" description="Basic and acidic residues" evidence="5">
    <location>
        <begin position="894"/>
        <end position="906"/>
    </location>
</feature>
<evidence type="ECO:0000313" key="7">
    <source>
        <dbReference type="EMBL" id="NXH20790.1"/>
    </source>
</evidence>
<keyword evidence="8" id="KW-1185">Reference proteome</keyword>
<dbReference type="Pfam" id="PF05110">
    <property type="entry name" value="AF-4"/>
    <property type="match status" value="1"/>
</dbReference>
<dbReference type="OrthoDB" id="6382204at2759"/>
<feature type="region of interest" description="Disordered" evidence="5">
    <location>
        <begin position="376"/>
        <end position="458"/>
    </location>
</feature>
<feature type="region of interest" description="Disordered" evidence="5">
    <location>
        <begin position="85"/>
        <end position="185"/>
    </location>
</feature>
<feature type="region of interest" description="Disordered" evidence="5">
    <location>
        <begin position="762"/>
        <end position="955"/>
    </location>
</feature>
<accession>A0A7K9I5Y4</accession>
<dbReference type="EMBL" id="VWZO01018846">
    <property type="protein sequence ID" value="NXH20790.1"/>
    <property type="molecule type" value="Genomic_DNA"/>
</dbReference>
<feature type="compositionally biased region" description="Basic and acidic residues" evidence="5">
    <location>
        <begin position="653"/>
        <end position="672"/>
    </location>
</feature>
<protein>
    <submittedName>
        <fullName evidence="7">AFF1 protein</fullName>
    </submittedName>
</protein>
<evidence type="ECO:0000256" key="2">
    <source>
        <dbReference type="ARBA" id="ARBA00007354"/>
    </source>
</evidence>
<feature type="compositionally biased region" description="Polar residues" evidence="5">
    <location>
        <begin position="575"/>
        <end position="595"/>
    </location>
</feature>
<feature type="region of interest" description="Disordered" evidence="5">
    <location>
        <begin position="215"/>
        <end position="311"/>
    </location>
</feature>
<comment type="subcellular location">
    <subcellularLocation>
        <location evidence="1">Nucleus</location>
    </subcellularLocation>
</comment>
<feature type="compositionally biased region" description="Low complexity" evidence="5">
    <location>
        <begin position="1104"/>
        <end position="1117"/>
    </location>
</feature>
<feature type="compositionally biased region" description="Basic and acidic residues" evidence="5">
    <location>
        <begin position="8"/>
        <end position="31"/>
    </location>
</feature>
<dbReference type="Gene3D" id="6.10.250.2670">
    <property type="match status" value="1"/>
</dbReference>
<dbReference type="GO" id="GO:0032783">
    <property type="term" value="C:super elongation complex"/>
    <property type="evidence" value="ECO:0007669"/>
    <property type="project" value="TreeGrafter"/>
</dbReference>
<feature type="region of interest" description="Disordered" evidence="5">
    <location>
        <begin position="471"/>
        <end position="750"/>
    </location>
</feature>
<comment type="caution">
    <text evidence="7">The sequence shown here is derived from an EMBL/GenBank/DDBJ whole genome shotgun (WGS) entry which is preliminary data.</text>
</comment>
<feature type="region of interest" description="Disordered" evidence="5">
    <location>
        <begin position="1078"/>
        <end position="1127"/>
    </location>
</feature>
<feature type="compositionally biased region" description="Polar residues" evidence="5">
    <location>
        <begin position="152"/>
        <end position="162"/>
    </location>
</feature>